<sequence>MLHKILSKVATTNEVNAVITFRLRCYQLGNPEAIYLRGMYEYFILHLLDEGR</sequence>
<dbReference type="Pfam" id="PF23310">
    <property type="entry name" value="TPR_27"/>
    <property type="match status" value="1"/>
</dbReference>
<dbReference type="InterPro" id="IPR057136">
    <property type="entry name" value="At2g35280_TPR_dom"/>
</dbReference>
<gene>
    <name evidence="2" type="ORF">BRAA01T02875Z</name>
</gene>
<evidence type="ECO:0000259" key="1">
    <source>
        <dbReference type="Pfam" id="PF23310"/>
    </source>
</evidence>
<reference evidence="2" key="1">
    <citation type="submission" date="2018-11" db="EMBL/GenBank/DDBJ databases">
        <authorList>
            <consortium name="Genoscope - CEA"/>
            <person name="William W."/>
        </authorList>
    </citation>
    <scope>NUCLEOTIDE SEQUENCE</scope>
</reference>
<name>A0A3P5ZP99_BRACM</name>
<organism evidence="2">
    <name type="scientific">Brassica campestris</name>
    <name type="common">Field mustard</name>
    <dbReference type="NCBI Taxonomy" id="3711"/>
    <lineage>
        <taxon>Eukaryota</taxon>
        <taxon>Viridiplantae</taxon>
        <taxon>Streptophyta</taxon>
        <taxon>Embryophyta</taxon>
        <taxon>Tracheophyta</taxon>
        <taxon>Spermatophyta</taxon>
        <taxon>Magnoliopsida</taxon>
        <taxon>eudicotyledons</taxon>
        <taxon>Gunneridae</taxon>
        <taxon>Pentapetalae</taxon>
        <taxon>rosids</taxon>
        <taxon>malvids</taxon>
        <taxon>Brassicales</taxon>
        <taxon>Brassicaceae</taxon>
        <taxon>Brassiceae</taxon>
        <taxon>Brassica</taxon>
    </lineage>
</organism>
<accession>A0A3P5ZP99</accession>
<proteinExistence type="predicted"/>
<feature type="domain" description="At2g35280-like TPR" evidence="1">
    <location>
        <begin position="16"/>
        <end position="49"/>
    </location>
</feature>
<dbReference type="EMBL" id="LR031571">
    <property type="protein sequence ID" value="VDC76373.1"/>
    <property type="molecule type" value="Genomic_DNA"/>
</dbReference>
<protein>
    <recommendedName>
        <fullName evidence="1">At2g35280-like TPR domain-containing protein</fullName>
    </recommendedName>
</protein>
<dbReference type="AlphaFoldDB" id="A0A3P5ZP99"/>
<evidence type="ECO:0000313" key="2">
    <source>
        <dbReference type="EMBL" id="VDC76373.1"/>
    </source>
</evidence>